<dbReference type="GO" id="GO:0016740">
    <property type="term" value="F:transferase activity"/>
    <property type="evidence" value="ECO:0007669"/>
    <property type="project" value="UniProtKB-KW"/>
</dbReference>
<comment type="caution">
    <text evidence="3">The sequence shown here is derived from an EMBL/GenBank/DDBJ whole genome shotgun (WGS) entry which is preliminary data.</text>
</comment>
<accession>A0A0D1EGZ1</accession>
<evidence type="ECO:0000313" key="4">
    <source>
        <dbReference type="Proteomes" id="UP000032232"/>
    </source>
</evidence>
<dbReference type="InterPro" id="IPR002575">
    <property type="entry name" value="Aminoglycoside_PTrfase"/>
</dbReference>
<dbReference type="AlphaFoldDB" id="A0A0D1EGZ1"/>
<evidence type="ECO:0000259" key="2">
    <source>
        <dbReference type="Pfam" id="PF01636"/>
    </source>
</evidence>
<evidence type="ECO:0000313" key="3">
    <source>
        <dbReference type="EMBL" id="KIT16909.1"/>
    </source>
</evidence>
<dbReference type="Gene3D" id="3.30.200.20">
    <property type="entry name" value="Phosphorylase Kinase, domain 1"/>
    <property type="match status" value="1"/>
</dbReference>
<feature type="binding site" evidence="1">
    <location>
        <position position="164"/>
    </location>
    <ligand>
        <name>ATP</name>
        <dbReference type="ChEBI" id="CHEBI:30616"/>
    </ligand>
</feature>
<dbReference type="InterPro" id="IPR041726">
    <property type="entry name" value="ACAD10_11_N"/>
</dbReference>
<organism evidence="3 4">
    <name type="scientific">Jannaschia aquimarina</name>
    <dbReference type="NCBI Taxonomy" id="935700"/>
    <lineage>
        <taxon>Bacteria</taxon>
        <taxon>Pseudomonadati</taxon>
        <taxon>Pseudomonadota</taxon>
        <taxon>Alphaproteobacteria</taxon>
        <taxon>Rhodobacterales</taxon>
        <taxon>Roseobacteraceae</taxon>
        <taxon>Jannaschia</taxon>
    </lineage>
</organism>
<dbReference type="Pfam" id="PF01636">
    <property type="entry name" value="APH"/>
    <property type="match status" value="1"/>
</dbReference>
<dbReference type="InterPro" id="IPR052898">
    <property type="entry name" value="ACAD10-like"/>
</dbReference>
<reference evidence="3 4" key="1">
    <citation type="submission" date="2015-02" db="EMBL/GenBank/DDBJ databases">
        <title>Genome Sequence of Jannaschia aquimarina DSM28248, a member of the Roseobacter clade.</title>
        <authorList>
            <person name="Voget S."/>
            <person name="Daniel R."/>
        </authorList>
    </citation>
    <scope>NUCLEOTIDE SEQUENCE [LARGE SCALE GENOMIC DNA]</scope>
    <source>
        <strain evidence="3 4">GSW-M26</strain>
    </source>
</reference>
<dbReference type="Gene3D" id="3.90.1200.10">
    <property type="match status" value="1"/>
</dbReference>
<dbReference type="SUPFAM" id="SSF56112">
    <property type="entry name" value="Protein kinase-like (PK-like)"/>
    <property type="match status" value="1"/>
</dbReference>
<dbReference type="Proteomes" id="UP000032232">
    <property type="component" value="Unassembled WGS sequence"/>
</dbReference>
<dbReference type="PANTHER" id="PTHR47829:SF1">
    <property type="entry name" value="HAD FAMILY PHOSPHATASE"/>
    <property type="match status" value="1"/>
</dbReference>
<dbReference type="EMBL" id="JYFE01000025">
    <property type="protein sequence ID" value="KIT16909.1"/>
    <property type="molecule type" value="Genomic_DNA"/>
</dbReference>
<keyword evidence="4" id="KW-1185">Reference proteome</keyword>
<dbReference type="GO" id="GO:0005524">
    <property type="term" value="F:ATP binding"/>
    <property type="evidence" value="ECO:0007669"/>
    <property type="project" value="UniProtKB-UniRule"/>
</dbReference>
<protein>
    <submittedName>
        <fullName evidence="3">Putative aminoglycoside phosphotransferase</fullName>
        <ecNumber evidence="3">2.7.1.-</ecNumber>
    </submittedName>
</protein>
<dbReference type="CDD" id="cd05154">
    <property type="entry name" value="ACAD10_11_N-like"/>
    <property type="match status" value="1"/>
</dbReference>
<dbReference type="InterPro" id="IPR011009">
    <property type="entry name" value="Kinase-like_dom_sf"/>
</dbReference>
<feature type="domain" description="Aminoglycoside phosphotransferase" evidence="2">
    <location>
        <begin position="17"/>
        <end position="247"/>
    </location>
</feature>
<sequence length="327" mass="35671">MFDWLAARLGTPVTGAERFGTGQSNPTWRLETGQGAMVLRAKPPGKLLPKAHAIEREFRVLAALMETGVPAPVPILLEEGDNPLGRPFYVMEYLDGRIFWDPALPDLEERGAIYEEMGRMLADLHGLDPFGIGLGDYGRAEGYFARQAEIWSRQYAASVETPAKGMTRLGAWLRAQDPPEAEPALVHGDWRLDNLIFHPTQPHIIGILDWELSTLGHPLADVAYQIMQWNLPHDSPLKGLGGVGRAALGLPSDEAHLEVYARRRGIEVPDLRPWLALAAFRLAAILAGVGARAEAGNASNPEAGRAYGAMVPEVVSLGLRWVDGSRG</sequence>
<dbReference type="STRING" id="935700.jaqu_14080"/>
<keyword evidence="3" id="KW-0808">Transferase</keyword>
<keyword evidence="1" id="KW-0547">Nucleotide-binding</keyword>
<dbReference type="EC" id="2.7.1.-" evidence="3"/>
<name>A0A0D1EGZ1_9RHOB</name>
<dbReference type="PANTHER" id="PTHR47829">
    <property type="entry name" value="HYDROLASE, PUTATIVE (AFU_ORTHOLOGUE AFUA_1G12880)-RELATED"/>
    <property type="match status" value="1"/>
</dbReference>
<dbReference type="PROSITE" id="PS00107">
    <property type="entry name" value="PROTEIN_KINASE_ATP"/>
    <property type="match status" value="1"/>
</dbReference>
<dbReference type="PATRIC" id="fig|935700.4.peg.1459"/>
<evidence type="ECO:0000256" key="1">
    <source>
        <dbReference type="PROSITE-ProRule" id="PRU10141"/>
    </source>
</evidence>
<gene>
    <name evidence="3" type="ORF">jaqu_14080</name>
</gene>
<proteinExistence type="predicted"/>
<keyword evidence="1" id="KW-0067">ATP-binding</keyword>
<dbReference type="InterPro" id="IPR017441">
    <property type="entry name" value="Protein_kinase_ATP_BS"/>
</dbReference>